<accession>A0A5B8UVH5</accession>
<dbReference type="AlphaFoldDB" id="A0A5B8UVH5"/>
<evidence type="ECO:0000313" key="2">
    <source>
        <dbReference type="Proteomes" id="UP000321479"/>
    </source>
</evidence>
<keyword evidence="2" id="KW-1185">Reference proteome</keyword>
<dbReference type="KEGG" id="mgin:FRZ54_11245"/>
<gene>
    <name evidence="1" type="ORF">FRZ54_11245</name>
</gene>
<proteinExistence type="predicted"/>
<organism evidence="1 2">
    <name type="scientific">Mucilaginibacter ginsenosidivorans</name>
    <dbReference type="NCBI Taxonomy" id="398053"/>
    <lineage>
        <taxon>Bacteria</taxon>
        <taxon>Pseudomonadati</taxon>
        <taxon>Bacteroidota</taxon>
        <taxon>Sphingobacteriia</taxon>
        <taxon>Sphingobacteriales</taxon>
        <taxon>Sphingobacteriaceae</taxon>
        <taxon>Mucilaginibacter</taxon>
    </lineage>
</organism>
<sequence length="78" mass="9145">MKKTIEVYHLYCINMQCPYSVFQLMVETRLPETTENLLTRHTCNCCGRPLVSTLDMKSRSLVTETKSRMLYYPAYANN</sequence>
<dbReference type="Proteomes" id="UP000321479">
    <property type="component" value="Chromosome"/>
</dbReference>
<protein>
    <submittedName>
        <fullName evidence="1">Uncharacterized protein</fullName>
    </submittedName>
</protein>
<name>A0A5B8UVH5_9SPHI</name>
<reference evidence="1 2" key="1">
    <citation type="journal article" date="2017" name="Curr. Microbiol.">
        <title>Mucilaginibacter ginsenosidivorans sp. nov., Isolated from Soil of Ginseng Field.</title>
        <authorList>
            <person name="Kim M.M."/>
            <person name="Siddiqi M.Z."/>
            <person name="Im W.T."/>
        </authorList>
    </citation>
    <scope>NUCLEOTIDE SEQUENCE [LARGE SCALE GENOMIC DNA]</scope>
    <source>
        <strain evidence="1 2">Gsoil 3017</strain>
    </source>
</reference>
<evidence type="ECO:0000313" key="1">
    <source>
        <dbReference type="EMBL" id="QEC63127.1"/>
    </source>
</evidence>
<dbReference type="EMBL" id="CP042436">
    <property type="protein sequence ID" value="QEC63127.1"/>
    <property type="molecule type" value="Genomic_DNA"/>
</dbReference>
<dbReference type="RefSeq" id="WP_147031703.1">
    <property type="nucleotide sequence ID" value="NZ_CP042436.1"/>
</dbReference>